<dbReference type="HAMAP" id="MF_00909">
    <property type="entry name" value="FtsZ"/>
    <property type="match status" value="1"/>
</dbReference>
<dbReference type="NCBIfam" id="TIGR00065">
    <property type="entry name" value="ftsZ"/>
    <property type="match status" value="1"/>
</dbReference>
<evidence type="ECO:0000313" key="15">
    <source>
        <dbReference type="Proteomes" id="UP001492541"/>
    </source>
</evidence>
<evidence type="ECO:0000256" key="2">
    <source>
        <dbReference type="ARBA" id="ARBA00022490"/>
    </source>
</evidence>
<dbReference type="PANTHER" id="PTHR30314:SF9">
    <property type="entry name" value="CELL DIVISION PROTEIN FTSZ 2"/>
    <property type="match status" value="1"/>
</dbReference>
<feature type="domain" description="Tubulin/FtsZ GTPase" evidence="12">
    <location>
        <begin position="32"/>
        <end position="222"/>
    </location>
</feature>
<dbReference type="CDD" id="cd02201">
    <property type="entry name" value="FtsZ_type1"/>
    <property type="match status" value="1"/>
</dbReference>
<evidence type="ECO:0000259" key="13">
    <source>
        <dbReference type="SMART" id="SM00865"/>
    </source>
</evidence>
<evidence type="ECO:0000256" key="3">
    <source>
        <dbReference type="ARBA" id="ARBA00022618"/>
    </source>
</evidence>
<dbReference type="SMART" id="SM00864">
    <property type="entry name" value="Tubulin"/>
    <property type="match status" value="1"/>
</dbReference>
<dbReference type="InterPro" id="IPR024757">
    <property type="entry name" value="FtsZ_C"/>
</dbReference>
<organism evidence="14 15">
    <name type="scientific">Geoglobus acetivorans</name>
    <dbReference type="NCBI Taxonomy" id="565033"/>
    <lineage>
        <taxon>Archaea</taxon>
        <taxon>Methanobacteriati</taxon>
        <taxon>Methanobacteriota</taxon>
        <taxon>Archaeoglobi</taxon>
        <taxon>Archaeoglobales</taxon>
        <taxon>Archaeoglobaceae</taxon>
        <taxon>Geoglobus</taxon>
    </lineage>
</organism>
<name>A0ABZ3H3R5_GEOAI</name>
<keyword evidence="6 8" id="KW-0717">Septation</keyword>
<sequence length="385" mass="41670">MKSFIRDAQEYYRREMESKRQNFSIEEFGTPNIVVVGCGGSGNNTVNRLKNIGVDGVTTIAINTDRQHLEMIKADKKILIGRSLTKGLGAGGYPEIGRKAAELARGVLEDLLRDAHLVFVCAGLGGGTGTGSAPVVAEIAKKQGAIVIGMVQMPFSVERARIEKAREGLEELKKHTDTVIVLDNNKLLEYVPNLPIEQAFSVMDQIVAETIKGIVDTITKPSLMNIDYADVRAIMGHGGVAVMLVGEAKSQNKAQEVVRDCLSHPLLEVDYRGATGALIHITGGPDLSIKEAEEIVRDLTFEISDSAMVIWGARIDREFEGIVRVTAIMTGVNPEKAFAAKEEEFAHFSGNGRKKSSGYVKSHSTSEPHPVPSMVAKNFGGIDVL</sequence>
<evidence type="ECO:0000256" key="1">
    <source>
        <dbReference type="ARBA" id="ARBA00009690"/>
    </source>
</evidence>
<comment type="caution">
    <text evidence="8">Lacks conserved residue(s) required for the propagation of feature annotation.</text>
</comment>
<reference evidence="14 15" key="1">
    <citation type="submission" date="2021-11" db="EMBL/GenBank/DDBJ databases">
        <title>Whole genome of Geoglobus acetivorans.</title>
        <authorList>
            <person name="Liu D."/>
        </authorList>
    </citation>
    <scope>NUCLEOTIDE SEQUENCE [LARGE SCALE GENOMIC DNA]</scope>
    <source>
        <strain evidence="14 15">SBH6</strain>
    </source>
</reference>
<dbReference type="Pfam" id="PF00091">
    <property type="entry name" value="Tubulin"/>
    <property type="match status" value="1"/>
</dbReference>
<keyword evidence="2 8" id="KW-0963">Cytoplasm</keyword>
<dbReference type="SUPFAM" id="SSF55307">
    <property type="entry name" value="Tubulin C-terminal domain-like"/>
    <property type="match status" value="1"/>
</dbReference>
<feature type="domain" description="Tubulin/FtsZ 2-layer sandwich" evidence="13">
    <location>
        <begin position="224"/>
        <end position="341"/>
    </location>
</feature>
<feature type="binding site" evidence="8">
    <location>
        <position position="204"/>
    </location>
    <ligand>
        <name>GTP</name>
        <dbReference type="ChEBI" id="CHEBI:37565"/>
    </ligand>
</feature>
<dbReference type="GeneID" id="90449862"/>
<evidence type="ECO:0000313" key="14">
    <source>
        <dbReference type="EMBL" id="XAT63418.1"/>
    </source>
</evidence>
<evidence type="ECO:0000256" key="7">
    <source>
        <dbReference type="ARBA" id="ARBA00023306"/>
    </source>
</evidence>
<evidence type="ECO:0000256" key="11">
    <source>
        <dbReference type="SAM" id="MobiDB-lite"/>
    </source>
</evidence>
<keyword evidence="7 8" id="KW-0131">Cell cycle</keyword>
<dbReference type="PANTHER" id="PTHR30314">
    <property type="entry name" value="CELL DIVISION PROTEIN FTSZ-RELATED"/>
    <property type="match status" value="1"/>
</dbReference>
<dbReference type="EMBL" id="CP087714">
    <property type="protein sequence ID" value="XAT63418.1"/>
    <property type="molecule type" value="Genomic_DNA"/>
</dbReference>
<feature type="region of interest" description="Disordered" evidence="11">
    <location>
        <begin position="352"/>
        <end position="374"/>
    </location>
</feature>
<dbReference type="InterPro" id="IPR008280">
    <property type="entry name" value="Tub_FtsZ_C"/>
</dbReference>
<accession>A0ABZ3H3R5</accession>
<dbReference type="InterPro" id="IPR020805">
    <property type="entry name" value="Cell_div_FtsZ_CS"/>
</dbReference>
<feature type="binding site" evidence="8">
    <location>
        <begin position="127"/>
        <end position="129"/>
    </location>
    <ligand>
        <name>GTP</name>
        <dbReference type="ChEBI" id="CHEBI:37565"/>
    </ligand>
</feature>
<evidence type="ECO:0000256" key="8">
    <source>
        <dbReference type="HAMAP-Rule" id="MF_00909"/>
    </source>
</evidence>
<keyword evidence="5 8" id="KW-0342">GTP-binding</keyword>
<protein>
    <recommendedName>
        <fullName evidence="8 9">Cell division protein FtsZ</fullName>
    </recommendedName>
</protein>
<dbReference type="InterPro" id="IPR000158">
    <property type="entry name" value="Cell_div_FtsZ"/>
</dbReference>
<evidence type="ECO:0000256" key="5">
    <source>
        <dbReference type="ARBA" id="ARBA00023134"/>
    </source>
</evidence>
<dbReference type="RefSeq" id="WP_193807521.1">
    <property type="nucleotide sequence ID" value="NZ_CP087714.1"/>
</dbReference>
<dbReference type="SUPFAM" id="SSF52490">
    <property type="entry name" value="Tubulin nucleotide-binding domain-like"/>
    <property type="match status" value="1"/>
</dbReference>
<comment type="subcellular location">
    <subcellularLocation>
        <location evidence="8">Cytoplasm</location>
    </subcellularLocation>
    <text evidence="8">Assembles at midcell at the inner surface of the cytoplasmic membrane.</text>
</comment>
<dbReference type="InterPro" id="IPR003008">
    <property type="entry name" value="Tubulin_FtsZ_GTPase"/>
</dbReference>
<dbReference type="InterPro" id="IPR036525">
    <property type="entry name" value="Tubulin/FtsZ_GTPase_sf"/>
</dbReference>
<evidence type="ECO:0000256" key="4">
    <source>
        <dbReference type="ARBA" id="ARBA00022741"/>
    </source>
</evidence>
<dbReference type="Pfam" id="PF12327">
    <property type="entry name" value="FtsZ_C"/>
    <property type="match status" value="1"/>
</dbReference>
<keyword evidence="3 8" id="KW-0132">Cell division</keyword>
<feature type="binding site" evidence="8">
    <location>
        <position position="158"/>
    </location>
    <ligand>
        <name>GTP</name>
        <dbReference type="ChEBI" id="CHEBI:37565"/>
    </ligand>
</feature>
<dbReference type="InterPro" id="IPR045061">
    <property type="entry name" value="FtsZ/CetZ"/>
</dbReference>
<dbReference type="Gene3D" id="3.40.50.1440">
    <property type="entry name" value="Tubulin/FtsZ, GTPase domain"/>
    <property type="match status" value="1"/>
</dbReference>
<dbReference type="PROSITE" id="PS01135">
    <property type="entry name" value="FTSZ_2"/>
    <property type="match status" value="1"/>
</dbReference>
<comment type="similarity">
    <text evidence="1 8 10">Belongs to the FtsZ family.</text>
</comment>
<dbReference type="InterPro" id="IPR018316">
    <property type="entry name" value="Tubulin/FtsZ_2-layer-sand-dom"/>
</dbReference>
<gene>
    <name evidence="8 14" type="primary">ftsZ</name>
    <name evidence="14" type="ORF">LPQ35_09170</name>
</gene>
<dbReference type="PRINTS" id="PR00423">
    <property type="entry name" value="CELLDVISFTSZ"/>
</dbReference>
<feature type="binding site" evidence="8">
    <location>
        <position position="161"/>
    </location>
    <ligand>
        <name>GTP</name>
        <dbReference type="ChEBI" id="CHEBI:37565"/>
    </ligand>
</feature>
<dbReference type="GO" id="GO:0051301">
    <property type="term" value="P:cell division"/>
    <property type="evidence" value="ECO:0007669"/>
    <property type="project" value="UniProtKB-KW"/>
</dbReference>
<dbReference type="Proteomes" id="UP001492541">
    <property type="component" value="Chromosome"/>
</dbReference>
<proteinExistence type="inferred from homology"/>
<evidence type="ECO:0000259" key="12">
    <source>
        <dbReference type="SMART" id="SM00864"/>
    </source>
</evidence>
<evidence type="ECO:0000256" key="9">
    <source>
        <dbReference type="NCBIfam" id="TIGR00065"/>
    </source>
</evidence>
<evidence type="ECO:0000256" key="6">
    <source>
        <dbReference type="ARBA" id="ARBA00023210"/>
    </source>
</evidence>
<comment type="subunit">
    <text evidence="8">Homodimer. Polymerizes to form a dynamic ring structure in a strictly GTP-dependent manner. Interacts directly with several other division proteins.</text>
</comment>
<comment type="function">
    <text evidence="8">Essential cell division protein that forms a contractile ring structure (Z ring) at the future cell division site. The regulation of the ring assembly controls the timing and the location of cell division. One of the functions of the FtsZ ring is to recruit other cell division proteins to the septum to produce a new cell wall between the dividing cells. Binds GTP and shows GTPase activity.</text>
</comment>
<evidence type="ECO:0000256" key="10">
    <source>
        <dbReference type="RuleBase" id="RU003360"/>
    </source>
</evidence>
<keyword evidence="15" id="KW-1185">Reference proteome</keyword>
<keyword evidence="4 8" id="KW-0547">Nucleotide-binding</keyword>
<dbReference type="SMART" id="SM00865">
    <property type="entry name" value="Tubulin_C"/>
    <property type="match status" value="1"/>
</dbReference>
<dbReference type="PROSITE" id="PS01134">
    <property type="entry name" value="FTSZ_1"/>
    <property type="match status" value="1"/>
</dbReference>